<evidence type="ECO:0000256" key="10">
    <source>
        <dbReference type="ARBA" id="ARBA00031800"/>
    </source>
</evidence>
<evidence type="ECO:0000256" key="6">
    <source>
        <dbReference type="ARBA" id="ARBA00022694"/>
    </source>
</evidence>
<dbReference type="PANTHER" id="PTHR11806">
    <property type="entry name" value="GLUCOSE INHIBITED DIVISION PROTEIN A"/>
    <property type="match status" value="1"/>
</dbReference>
<comment type="subunit">
    <text evidence="9 11">Homodimer. Heterotetramer of two MnmE and two MnmG subunits.</text>
</comment>
<dbReference type="RefSeq" id="WP_160627829.1">
    <property type="nucleotide sequence ID" value="NZ_CP047593.1"/>
</dbReference>
<keyword evidence="6 11" id="KW-0819">tRNA processing</keyword>
<keyword evidence="8 11" id="KW-0520">NAD</keyword>
<dbReference type="InterPro" id="IPR004416">
    <property type="entry name" value="MnmG"/>
</dbReference>
<dbReference type="PANTHER" id="PTHR11806:SF0">
    <property type="entry name" value="PROTEIN MTO1 HOMOLOG, MITOCHONDRIAL"/>
    <property type="match status" value="1"/>
</dbReference>
<organism evidence="13 14">
    <name type="scientific">Tichowtungia aerotolerans</name>
    <dbReference type="NCBI Taxonomy" id="2697043"/>
    <lineage>
        <taxon>Bacteria</taxon>
        <taxon>Pseudomonadati</taxon>
        <taxon>Kiritimatiellota</taxon>
        <taxon>Tichowtungiia</taxon>
        <taxon>Tichowtungiales</taxon>
        <taxon>Tichowtungiaceae</taxon>
        <taxon>Tichowtungia</taxon>
    </lineage>
</organism>
<protein>
    <recommendedName>
        <fullName evidence="4 11">tRNA uridine 5-carboxymethylaminomethyl modification enzyme MnmG</fullName>
    </recommendedName>
    <alternativeName>
        <fullName evidence="10 11">Glucose-inhibited division protein A</fullName>
    </alternativeName>
</protein>
<dbReference type="GO" id="GO:0050660">
    <property type="term" value="F:flavin adenine dinucleotide binding"/>
    <property type="evidence" value="ECO:0007669"/>
    <property type="project" value="UniProtKB-UniRule"/>
</dbReference>
<evidence type="ECO:0000256" key="8">
    <source>
        <dbReference type="ARBA" id="ARBA00023027"/>
    </source>
</evidence>
<dbReference type="Gene3D" id="1.10.10.1800">
    <property type="entry name" value="tRNA uridine 5-carboxymethylaminomethyl modification enzyme MnmG/GidA"/>
    <property type="match status" value="1"/>
</dbReference>
<dbReference type="FunFam" id="1.10.150.570:FF:000001">
    <property type="entry name" value="tRNA uridine 5-carboxymethylaminomethyl modification enzyme MnmG"/>
    <property type="match status" value="1"/>
</dbReference>
<evidence type="ECO:0000256" key="2">
    <source>
        <dbReference type="ARBA" id="ARBA00003717"/>
    </source>
</evidence>
<dbReference type="InterPro" id="IPR040131">
    <property type="entry name" value="MnmG_N"/>
</dbReference>
<evidence type="ECO:0000256" key="1">
    <source>
        <dbReference type="ARBA" id="ARBA00001974"/>
    </source>
</evidence>
<comment type="similarity">
    <text evidence="3 11">Belongs to the MnmG family.</text>
</comment>
<sequence>MKNQYDVIVVGGGHAGCEAALAAARMGTKTCLLSIDKSYIARMSCNPSIGGIAKSHITCELDALGGEQARNTDFTAIQLRTINTRKGPAVQAHRAQCDKALYPARMQAVLAGQPNLDIIEAEATGIWTENGQLRGVFLNGNEQLAAKTVVLTAGTFMRGRVMIGQEVVYEGRWGEKSADDISSSLESLGFELGRMKTGTPPRIHKDSIDLSNMQIQPGDEPPPFFSRTARRLFHVEQSESNAGDVPRGTLDLLGHTPISSSENAMGAQEQPPERCSTWNKWASELFARGANAFDRDFLLSARLPQIPCWLTHTNERTHQIIADNLRKSSLYSGLVEGTGVRYCPSIEDKIVKFPQRTAHHVFIEPEGRNNIRIYPNGTSNSLPEDIQIQMVQSIPGLENAAFIRPGYAIEYDYAPPTQLFHTLETKQIENLFFAGQINGTTGYEEAAGQGFIAGINAARRAMGETAFVLDRTEAYIGVLIDDLVTKGTDEPYRMFTSRAEHRLTLRQDNVHFRLFDRAKELGIVSQSDLTETAAKKKQIDTEIARLEKTFHDGSSLAQTLRRPGNNYAGLPGEKPDLPPDVIEQVEVSVKYEGYIKREQGRIASSRSLEKMRIPKHLDYDAITALRFESREKLKKILPETLGQASRISGVNPADISILSVWIKANR</sequence>
<evidence type="ECO:0000313" key="13">
    <source>
        <dbReference type="EMBL" id="QHI68980.1"/>
    </source>
</evidence>
<dbReference type="GO" id="GO:0005829">
    <property type="term" value="C:cytosol"/>
    <property type="evidence" value="ECO:0007669"/>
    <property type="project" value="TreeGrafter"/>
</dbReference>
<dbReference type="Pfam" id="PF21680">
    <property type="entry name" value="GIDA_C_1st"/>
    <property type="match status" value="1"/>
</dbReference>
<dbReference type="AlphaFoldDB" id="A0A6P1M2Z8"/>
<dbReference type="InterPro" id="IPR044920">
    <property type="entry name" value="MnmG_C_subdom_sf"/>
</dbReference>
<proteinExistence type="inferred from homology"/>
<dbReference type="Gene3D" id="3.50.50.60">
    <property type="entry name" value="FAD/NAD(P)-binding domain"/>
    <property type="match status" value="2"/>
</dbReference>
<dbReference type="PROSITE" id="PS01280">
    <property type="entry name" value="GIDA_1"/>
    <property type="match status" value="1"/>
</dbReference>
<dbReference type="InterPro" id="IPR036188">
    <property type="entry name" value="FAD/NAD-bd_sf"/>
</dbReference>
<dbReference type="GO" id="GO:0030488">
    <property type="term" value="P:tRNA methylation"/>
    <property type="evidence" value="ECO:0007669"/>
    <property type="project" value="TreeGrafter"/>
</dbReference>
<keyword evidence="5 11" id="KW-0285">Flavoprotein</keyword>
<evidence type="ECO:0000256" key="9">
    <source>
        <dbReference type="ARBA" id="ARBA00025948"/>
    </source>
</evidence>
<evidence type="ECO:0000256" key="4">
    <source>
        <dbReference type="ARBA" id="ARBA00020461"/>
    </source>
</evidence>
<dbReference type="KEGG" id="taer:GT409_05790"/>
<name>A0A6P1M2Z8_9BACT</name>
<evidence type="ECO:0000313" key="14">
    <source>
        <dbReference type="Proteomes" id="UP000464954"/>
    </source>
</evidence>
<dbReference type="Proteomes" id="UP000464954">
    <property type="component" value="Chromosome"/>
</dbReference>
<dbReference type="HAMAP" id="MF_00129">
    <property type="entry name" value="MnmG_GidA"/>
    <property type="match status" value="1"/>
</dbReference>
<dbReference type="Pfam" id="PF01134">
    <property type="entry name" value="GIDA"/>
    <property type="match status" value="2"/>
</dbReference>
<dbReference type="Gene3D" id="1.10.150.570">
    <property type="entry name" value="GidA associated domain, C-terminal subdomain"/>
    <property type="match status" value="1"/>
</dbReference>
<comment type="subcellular location">
    <subcellularLocation>
        <location evidence="11">Cytoplasm</location>
    </subcellularLocation>
</comment>
<dbReference type="PROSITE" id="PS01281">
    <property type="entry name" value="GIDA_2"/>
    <property type="match status" value="1"/>
</dbReference>
<evidence type="ECO:0000256" key="11">
    <source>
        <dbReference type="HAMAP-Rule" id="MF_00129"/>
    </source>
</evidence>
<dbReference type="EMBL" id="CP047593">
    <property type="protein sequence ID" value="QHI68980.1"/>
    <property type="molecule type" value="Genomic_DNA"/>
</dbReference>
<dbReference type="SUPFAM" id="SSF51905">
    <property type="entry name" value="FAD/NAD(P)-binding domain"/>
    <property type="match status" value="1"/>
</dbReference>
<keyword evidence="14" id="KW-1185">Reference proteome</keyword>
<evidence type="ECO:0000256" key="3">
    <source>
        <dbReference type="ARBA" id="ARBA00007653"/>
    </source>
</evidence>
<evidence type="ECO:0000259" key="12">
    <source>
        <dbReference type="SMART" id="SM01228"/>
    </source>
</evidence>
<gene>
    <name evidence="11 13" type="primary">mnmG</name>
    <name evidence="11" type="synonym">gidA</name>
    <name evidence="13" type="ORF">GT409_05790</name>
</gene>
<dbReference type="Pfam" id="PF13932">
    <property type="entry name" value="SAM_GIDA_C"/>
    <property type="match status" value="1"/>
</dbReference>
<comment type="function">
    <text evidence="2 11">NAD-binding protein involved in the addition of a carboxymethylaminomethyl (cmnm) group at the wobble position (U34) of certain tRNAs, forming tRNA-cmnm(5)s(2)U34.</text>
</comment>
<dbReference type="InterPro" id="IPR026904">
    <property type="entry name" value="MnmG_C"/>
</dbReference>
<keyword evidence="11" id="KW-0963">Cytoplasm</keyword>
<feature type="domain" description="tRNA uridine 5-carboxymethylaminomethyl modification enzyme C-terminal subdomain" evidence="12">
    <location>
        <begin position="589"/>
        <end position="660"/>
    </location>
</feature>
<comment type="caution">
    <text evidence="11">Lacks conserved residue(s) required for the propagation of feature annotation.</text>
</comment>
<feature type="binding site" evidence="11">
    <location>
        <begin position="339"/>
        <end position="353"/>
    </location>
    <ligand>
        <name>NAD(+)</name>
        <dbReference type="ChEBI" id="CHEBI:57540"/>
    </ligand>
</feature>
<feature type="binding site" evidence="11">
    <location>
        <begin position="11"/>
        <end position="16"/>
    </location>
    <ligand>
        <name>FAD</name>
        <dbReference type="ChEBI" id="CHEBI:57692"/>
    </ligand>
</feature>
<dbReference type="FunFam" id="3.50.50.60:FF:000002">
    <property type="entry name" value="tRNA uridine 5-carboxymethylaminomethyl modification enzyme MnmG"/>
    <property type="match status" value="1"/>
</dbReference>
<evidence type="ECO:0000256" key="5">
    <source>
        <dbReference type="ARBA" id="ARBA00022630"/>
    </source>
</evidence>
<dbReference type="InterPro" id="IPR049312">
    <property type="entry name" value="GIDA_C_N"/>
</dbReference>
<dbReference type="SMART" id="SM01228">
    <property type="entry name" value="GIDA_assoc_3"/>
    <property type="match status" value="1"/>
</dbReference>
<evidence type="ECO:0000256" key="7">
    <source>
        <dbReference type="ARBA" id="ARBA00022827"/>
    </source>
</evidence>
<dbReference type="InterPro" id="IPR047001">
    <property type="entry name" value="MnmG_C_subdom"/>
</dbReference>
<dbReference type="GO" id="GO:0002098">
    <property type="term" value="P:tRNA wobble uridine modification"/>
    <property type="evidence" value="ECO:0007669"/>
    <property type="project" value="InterPro"/>
</dbReference>
<dbReference type="InterPro" id="IPR002218">
    <property type="entry name" value="MnmG-rel"/>
</dbReference>
<reference evidence="13 14" key="1">
    <citation type="submission" date="2020-01" db="EMBL/GenBank/DDBJ databases">
        <title>Ponticoccus aerotolerans gen. nov., sp. nov., an anaerobic bacterium and proposal of Ponticoccusceae fam. nov., Ponticoccusles ord. nov. and Ponticoccuse classis nov. in the phylum Kiritimatiellaeota.</title>
        <authorList>
            <person name="Zhou L.Y."/>
            <person name="Du Z.J."/>
        </authorList>
    </citation>
    <scope>NUCLEOTIDE SEQUENCE [LARGE SCALE GENOMIC DNA]</scope>
    <source>
        <strain evidence="13 14">S-5007</strain>
    </source>
</reference>
<comment type="cofactor">
    <cofactor evidence="1 11">
        <name>FAD</name>
        <dbReference type="ChEBI" id="CHEBI:57692"/>
    </cofactor>
</comment>
<accession>A0A6P1M2Z8</accession>
<keyword evidence="7 11" id="KW-0274">FAD</keyword>
<dbReference type="InterPro" id="IPR020595">
    <property type="entry name" value="MnmG-rel_CS"/>
</dbReference>